<evidence type="ECO:0000313" key="4">
    <source>
        <dbReference type="Proteomes" id="UP001595075"/>
    </source>
</evidence>
<feature type="region of interest" description="Disordered" evidence="2">
    <location>
        <begin position="1478"/>
        <end position="1511"/>
    </location>
</feature>
<organism evidence="3 4">
    <name type="scientific">Oculimacula yallundae</name>
    <dbReference type="NCBI Taxonomy" id="86028"/>
    <lineage>
        <taxon>Eukaryota</taxon>
        <taxon>Fungi</taxon>
        <taxon>Dikarya</taxon>
        <taxon>Ascomycota</taxon>
        <taxon>Pezizomycotina</taxon>
        <taxon>Leotiomycetes</taxon>
        <taxon>Helotiales</taxon>
        <taxon>Ploettnerulaceae</taxon>
        <taxon>Oculimacula</taxon>
    </lineage>
</organism>
<feature type="compositionally biased region" description="Polar residues" evidence="2">
    <location>
        <begin position="1222"/>
        <end position="1231"/>
    </location>
</feature>
<feature type="region of interest" description="Disordered" evidence="2">
    <location>
        <begin position="1201"/>
        <end position="1247"/>
    </location>
</feature>
<reference evidence="3 4" key="1">
    <citation type="journal article" date="2024" name="Commun. Biol.">
        <title>Comparative genomic analysis of thermophilic fungi reveals convergent evolutionary adaptations and gene losses.</title>
        <authorList>
            <person name="Steindorff A.S."/>
            <person name="Aguilar-Pontes M.V."/>
            <person name="Robinson A.J."/>
            <person name="Andreopoulos B."/>
            <person name="LaButti K."/>
            <person name="Kuo A."/>
            <person name="Mondo S."/>
            <person name="Riley R."/>
            <person name="Otillar R."/>
            <person name="Haridas S."/>
            <person name="Lipzen A."/>
            <person name="Grimwood J."/>
            <person name="Schmutz J."/>
            <person name="Clum A."/>
            <person name="Reid I.D."/>
            <person name="Moisan M.C."/>
            <person name="Butler G."/>
            <person name="Nguyen T.T.M."/>
            <person name="Dewar K."/>
            <person name="Conant G."/>
            <person name="Drula E."/>
            <person name="Henrissat B."/>
            <person name="Hansel C."/>
            <person name="Singer S."/>
            <person name="Hutchinson M.I."/>
            <person name="de Vries R.P."/>
            <person name="Natvig D.O."/>
            <person name="Powell A.J."/>
            <person name="Tsang A."/>
            <person name="Grigoriev I.V."/>
        </authorList>
    </citation>
    <scope>NUCLEOTIDE SEQUENCE [LARGE SCALE GENOMIC DNA]</scope>
    <source>
        <strain evidence="3 4">CBS 494.80</strain>
    </source>
</reference>
<feature type="compositionally biased region" description="Basic and acidic residues" evidence="2">
    <location>
        <begin position="627"/>
        <end position="636"/>
    </location>
</feature>
<accession>A0ABR4CLC9</accession>
<dbReference type="Proteomes" id="UP001595075">
    <property type="component" value="Unassembled WGS sequence"/>
</dbReference>
<feature type="region of interest" description="Disordered" evidence="2">
    <location>
        <begin position="625"/>
        <end position="649"/>
    </location>
</feature>
<feature type="region of interest" description="Disordered" evidence="2">
    <location>
        <begin position="1124"/>
        <end position="1150"/>
    </location>
</feature>
<feature type="coiled-coil region" evidence="1">
    <location>
        <begin position="950"/>
        <end position="977"/>
    </location>
</feature>
<keyword evidence="4" id="KW-1185">Reference proteome</keyword>
<keyword evidence="1" id="KW-0175">Coiled coil</keyword>
<evidence type="ECO:0000313" key="3">
    <source>
        <dbReference type="EMBL" id="KAL2070751.1"/>
    </source>
</evidence>
<feature type="compositionally biased region" description="Basic and acidic residues" evidence="2">
    <location>
        <begin position="1232"/>
        <end position="1247"/>
    </location>
</feature>
<feature type="region of interest" description="Disordered" evidence="2">
    <location>
        <begin position="115"/>
        <end position="138"/>
    </location>
</feature>
<name>A0ABR4CLC9_9HELO</name>
<feature type="compositionally biased region" description="Basic and acidic residues" evidence="2">
    <location>
        <begin position="115"/>
        <end position="127"/>
    </location>
</feature>
<dbReference type="EMBL" id="JAZHXI010000006">
    <property type="protein sequence ID" value="KAL2070751.1"/>
    <property type="molecule type" value="Genomic_DNA"/>
</dbReference>
<sequence length="1511" mass="170357">MAQNRPPLAIYDFTPFFNAPGVAAEVRHYGAPQIVDIPQTAIPSPLAPDLAPNTVESLRERLVGNGSSAGHVKGDEVWASWKRAWDLWNNHYIEGRVAPLWIKEEYERLKKEMGKVRDKRRSDEQMQRSRTRRRPGRVHTVGPATVFSMAQPEAAPGKYYRQTTETRPTGMVLVKEKQPRPKAGKKLVYKRKGEVYQEYPDRFVTEIVQVERVVPKKTTPIRSWADVIATTQAKLPLPEGSDEPEPPETVIEHTLEERQKMRFGTIDVYGDKISPNLMSYEEVNQYVDTHGALPEVAVTDPPTFISQRPEMWYPETEPSLGEMKIMAEDGTVVVHEFEDIEVDTLKEGDGVLLGWVEEDLSVGDMDIDDDVNEDFRNLPVADEEPAVAYKRADLVERDDGLSGGFFPMKLLDEYPEPDETEEDDAESDWLDAIQNTVWRPRHVGEKTLRIEIDEPFKPVTATKNCLEVDGGVDCGRSPYPVLRSVTEYFKVSQSTGNHPDIFRKKKMWDGVTGTIFNMPTKPLEDDETEDDRLSRMKALYGDFFRDEAKKHRNDCFPLDIRRVKRQTNSNYPARQFTTPVLESNETLVRYPWHIPEGDERNGCDPLGSYDDSGKPLSPYDPYAVTSEQREKRDIPTRRYPPAHCDKAEGHQDLLPVDDSIWREELEDDDYGRWKYYVTNLHGGTLLINGKEVKRNQIAGPLPEFAVIETPGGQVSFWWGPNGRNHMAGSPGVSHEAGWRSLRSRDIEFRTIALTAGQEWDFKIRERITKEFSGNEWEDDEEWEEWKKAVAVPEVDSKGDSSQPGSFDFAPITLTKYKHDGVPAGTNVVQPEWFPTDQDELMWLHTTAEPLSRVIEAAKTSNFIEPIDAATGFFPGAGQPSVRPEIVAQQQAIGVWSARLPEITREQQKLIGRVVKAKANKAERERQANVEIGKKRAAESALEGPFPKRTMPELVHEREEAAKDLKKLEEEQANQRKDNVRQPMVPSVRLFDTAIRSCLQQNFAAYKVKKITTLVAGRPFTESPPTLEGAIEQHLKETRKKEQRDMSQLQQRAVQGHLPYSSADLPPGVDAVYAQWKTYKFRLEKSKANPVADKDKITAILKSLNASVEAQRLKELQASQDELARQTAAEQKKAEESEAAFANLTPAEKARNSRKAAFMRRGQVFVDEKSAELLAATDTGLQASTPAPNQPLFVQMASKITTTTSTGKKVPAHAVQPIKTKPKPTSINPQPSQEKHTSTGPKPSDETQREQLAIEADIDATNLAIKKADLEENIALRAQTCGLTIRNFILDQGYASKEQYINAMLKSKSDFLPPIPSTAFTSSTPAVPIVSSAPAVGPKGAKLIQTKPLPRDRFISDAVTKRLQQYRDSMRAALQRDLQRQALIQGKTQLDIVRGKGYQDIDAYLSNLSNAIRPEEVDDDVLILKNLDYPERLPKNASQDQIMERDALIDNLAAKAIAEDKRFAVRQRLQNAEDFEAAAQYLERNPPPRVNIRTTVPGGTPNSSLPRKERDL</sequence>
<proteinExistence type="predicted"/>
<comment type="caution">
    <text evidence="3">The sequence shown here is derived from an EMBL/GenBank/DDBJ whole genome shotgun (WGS) entry which is preliminary data.</text>
</comment>
<protein>
    <submittedName>
        <fullName evidence="3">Uncharacterized protein</fullName>
    </submittedName>
</protein>
<evidence type="ECO:0000256" key="1">
    <source>
        <dbReference type="SAM" id="Coils"/>
    </source>
</evidence>
<evidence type="ECO:0000256" key="2">
    <source>
        <dbReference type="SAM" id="MobiDB-lite"/>
    </source>
</evidence>
<gene>
    <name evidence="3" type="ORF">VTL71DRAFT_13777</name>
</gene>